<dbReference type="SUPFAM" id="SSF55785">
    <property type="entry name" value="PYP-like sensor domain (PAS domain)"/>
    <property type="match status" value="1"/>
</dbReference>
<reference evidence="3" key="1">
    <citation type="journal article" date="2021" name="IMA Fungus">
        <title>Genomic characterization of three marine fungi, including Emericellopsis atlantica sp. nov. with signatures of a generalist lifestyle and marine biomass degradation.</title>
        <authorList>
            <person name="Hagestad O.C."/>
            <person name="Hou L."/>
            <person name="Andersen J.H."/>
            <person name="Hansen E.H."/>
            <person name="Altermark B."/>
            <person name="Li C."/>
            <person name="Kuhnert E."/>
            <person name="Cox R.J."/>
            <person name="Crous P.W."/>
            <person name="Spatafora J.W."/>
            <person name="Lail K."/>
            <person name="Amirebrahimi M."/>
            <person name="Lipzen A."/>
            <person name="Pangilinan J."/>
            <person name="Andreopoulos W."/>
            <person name="Hayes R.D."/>
            <person name="Ng V."/>
            <person name="Grigoriev I.V."/>
            <person name="Jackson S.A."/>
            <person name="Sutton T.D.S."/>
            <person name="Dobson A.D.W."/>
            <person name="Rama T."/>
        </authorList>
    </citation>
    <scope>NUCLEOTIDE SEQUENCE</scope>
    <source>
        <strain evidence="3">TRa018bII</strain>
    </source>
</reference>
<dbReference type="Proteomes" id="UP000824998">
    <property type="component" value="Unassembled WGS sequence"/>
</dbReference>
<dbReference type="PROSITE" id="PS50112">
    <property type="entry name" value="PAS"/>
    <property type="match status" value="1"/>
</dbReference>
<feature type="region of interest" description="Disordered" evidence="1">
    <location>
        <begin position="530"/>
        <end position="603"/>
    </location>
</feature>
<dbReference type="AlphaFoldDB" id="A0A9P7YDN1"/>
<dbReference type="SMART" id="SM00091">
    <property type="entry name" value="PAS"/>
    <property type="match status" value="2"/>
</dbReference>
<dbReference type="NCBIfam" id="TIGR00229">
    <property type="entry name" value="sensory_box"/>
    <property type="match status" value="1"/>
</dbReference>
<feature type="domain" description="PAS" evidence="2">
    <location>
        <begin position="1"/>
        <end position="63"/>
    </location>
</feature>
<evidence type="ECO:0000259" key="2">
    <source>
        <dbReference type="PROSITE" id="PS50112"/>
    </source>
</evidence>
<dbReference type="EMBL" id="MU251584">
    <property type="protein sequence ID" value="KAG9231726.1"/>
    <property type="molecule type" value="Genomic_DNA"/>
</dbReference>
<dbReference type="OrthoDB" id="411251at2759"/>
<dbReference type="InterPro" id="IPR000014">
    <property type="entry name" value="PAS"/>
</dbReference>
<gene>
    <name evidence="3" type="ORF">BJ875DRAFT_106871</name>
</gene>
<feature type="compositionally biased region" description="Polar residues" evidence="1">
    <location>
        <begin position="293"/>
        <end position="311"/>
    </location>
</feature>
<sequence>METTFITIHNLARDANILFASESIVDILGYMPEDVINKTCFEYFHPDEELLARNVHSRGVQLDKAAVLHYARIRNRAGDYVICECVFTVVYQVLVACTSIYSGQGELTRRGVEAPAIRHLFASSPRDPRYHMLEHLSSKFRTAPRESLLEPRAALILNRFTRTLGVMYATSSVSTILSITPEQLHGKSFYECIQENCLTEAIRCLESAKSNDSIAYLRFWYRNPRTEEELEEEMREASQSSESVDSDDGGVEFTHHMDVDGGTGASHLGVPYASASGGFSASENVARDRLQNKSRTSGVSTGVVNSDSTGTIFDHGQTSSSSSSFIGVNSRDSYRQSRPNQPPTPAPSPDPAGAPFEIEAVVSCTSDGLVVVLRRARALVPSQPAGLFAAPWGINAIRPHVYQPDPLVPFRHGLDAQAAPPSGPAINDFMKSIQEVAVFAWSLTGINGNIASYGRGNPGGESQPPGGLPVWDPYAQPRPSYDPPRNQAVQRWARFARERSNKPMGGDKTSYQHLRQEGNLRQQQETFMRPIGSDPASTVRHHLTNQNTGLNYQSPRADQPYETRQAPPQNQWPHGSHGTSNNAPASDGSGQGGASKGNRNHWY</sequence>
<keyword evidence="3" id="KW-0675">Receptor</keyword>
<protein>
    <submittedName>
        <fullName evidence="3">Aryl hydrocarbon receptor nuclear translocator-like protein 2</fullName>
    </submittedName>
</protein>
<dbReference type="CDD" id="cd00130">
    <property type="entry name" value="PAS"/>
    <property type="match status" value="1"/>
</dbReference>
<name>A0A9P7YDN1_9HELO</name>
<feature type="region of interest" description="Disordered" evidence="1">
    <location>
        <begin position="454"/>
        <end position="488"/>
    </location>
</feature>
<evidence type="ECO:0000313" key="3">
    <source>
        <dbReference type="EMBL" id="KAG9231726.1"/>
    </source>
</evidence>
<accession>A0A9P7YDN1</accession>
<dbReference type="Pfam" id="PF08447">
    <property type="entry name" value="PAS_3"/>
    <property type="match status" value="1"/>
</dbReference>
<comment type="caution">
    <text evidence="3">The sequence shown here is derived from an EMBL/GenBank/DDBJ whole genome shotgun (WGS) entry which is preliminary data.</text>
</comment>
<feature type="compositionally biased region" description="Polar residues" evidence="1">
    <location>
        <begin position="566"/>
        <end position="584"/>
    </location>
</feature>
<evidence type="ECO:0000256" key="1">
    <source>
        <dbReference type="SAM" id="MobiDB-lite"/>
    </source>
</evidence>
<feature type="compositionally biased region" description="Pro residues" evidence="1">
    <location>
        <begin position="340"/>
        <end position="352"/>
    </location>
</feature>
<feature type="region of interest" description="Disordered" evidence="1">
    <location>
        <begin position="287"/>
        <end position="354"/>
    </location>
</feature>
<keyword evidence="4" id="KW-1185">Reference proteome</keyword>
<dbReference type="InterPro" id="IPR013655">
    <property type="entry name" value="PAS_fold_3"/>
</dbReference>
<dbReference type="InterPro" id="IPR035965">
    <property type="entry name" value="PAS-like_dom_sf"/>
</dbReference>
<feature type="region of interest" description="Disordered" evidence="1">
    <location>
        <begin position="230"/>
        <end position="249"/>
    </location>
</feature>
<proteinExistence type="predicted"/>
<evidence type="ECO:0000313" key="4">
    <source>
        <dbReference type="Proteomes" id="UP000824998"/>
    </source>
</evidence>
<dbReference type="Gene3D" id="3.30.450.20">
    <property type="entry name" value="PAS domain"/>
    <property type="match status" value="1"/>
</dbReference>
<feature type="compositionally biased region" description="Polar residues" evidence="1">
    <location>
        <begin position="544"/>
        <end position="556"/>
    </location>
</feature>
<organism evidence="3 4">
    <name type="scientific">Amylocarpus encephaloides</name>
    <dbReference type="NCBI Taxonomy" id="45428"/>
    <lineage>
        <taxon>Eukaryota</taxon>
        <taxon>Fungi</taxon>
        <taxon>Dikarya</taxon>
        <taxon>Ascomycota</taxon>
        <taxon>Pezizomycotina</taxon>
        <taxon>Leotiomycetes</taxon>
        <taxon>Helotiales</taxon>
        <taxon>Helotiales incertae sedis</taxon>
        <taxon>Amylocarpus</taxon>
    </lineage>
</organism>